<dbReference type="InterPro" id="IPR006164">
    <property type="entry name" value="DNA_bd_Ku70/Ku80"/>
</dbReference>
<dbReference type="PANTHER" id="PTHR41251:SF1">
    <property type="entry name" value="NON-HOMOLOGOUS END JOINING PROTEIN KU"/>
    <property type="match status" value="1"/>
</dbReference>
<dbReference type="PIRSF" id="PIRSF006493">
    <property type="entry name" value="Prok_Ku"/>
    <property type="match status" value="1"/>
</dbReference>
<reference evidence="6 7" key="1">
    <citation type="submission" date="2023-08" db="EMBL/GenBank/DDBJ databases">
        <authorList>
            <person name="Girao M."/>
            <person name="Carvalho M.F."/>
        </authorList>
    </citation>
    <scope>NUCLEOTIDE SEQUENCE [LARGE SCALE GENOMIC DNA]</scope>
    <source>
        <strain evidence="6 7">CT-R113</strain>
    </source>
</reference>
<dbReference type="Proteomes" id="UP001356095">
    <property type="component" value="Unassembled WGS sequence"/>
</dbReference>
<dbReference type="Gene3D" id="2.40.290.10">
    <property type="match status" value="1"/>
</dbReference>
<evidence type="ECO:0000256" key="3">
    <source>
        <dbReference type="HAMAP-Rule" id="MF_01875"/>
    </source>
</evidence>
<keyword evidence="1 3" id="KW-0238">DNA-binding</keyword>
<evidence type="ECO:0000313" key="6">
    <source>
        <dbReference type="EMBL" id="MEE2040507.1"/>
    </source>
</evidence>
<comment type="caution">
    <text evidence="6">The sequence shown here is derived from an EMBL/GenBank/DDBJ whole genome shotgun (WGS) entry which is preliminary data.</text>
</comment>
<feature type="compositionally biased region" description="Basic and acidic residues" evidence="4">
    <location>
        <begin position="277"/>
        <end position="312"/>
    </location>
</feature>
<keyword evidence="3" id="KW-0227">DNA damage</keyword>
<keyword evidence="7" id="KW-1185">Reference proteome</keyword>
<comment type="function">
    <text evidence="3">With LigD forms a non-homologous end joining (NHEJ) DNA repair enzyme, which repairs dsDNA breaks with reduced fidelity. Binds linear dsDNA with 5'- and 3'- overhangs but not closed circular dsDNA nor ssDNA. Recruits and stimulates the ligase activity of LigD.</text>
</comment>
<name>A0ABU7KEQ8_9ACTN</name>
<dbReference type="PANTHER" id="PTHR41251">
    <property type="entry name" value="NON-HOMOLOGOUS END JOINING PROTEIN KU"/>
    <property type="match status" value="1"/>
</dbReference>
<dbReference type="NCBIfam" id="TIGR02772">
    <property type="entry name" value="Ku_bact"/>
    <property type="match status" value="1"/>
</dbReference>
<dbReference type="InterPro" id="IPR016194">
    <property type="entry name" value="SPOC-like_C_dom_sf"/>
</dbReference>
<keyword evidence="2 3" id="KW-0233">DNA recombination</keyword>
<accession>A0ABU7KEQ8</accession>
<gene>
    <name evidence="3" type="primary">ku</name>
    <name evidence="6" type="ORF">Q8791_25115</name>
</gene>
<proteinExistence type="inferred from homology"/>
<dbReference type="InterPro" id="IPR009187">
    <property type="entry name" value="Prok_Ku"/>
</dbReference>
<dbReference type="RefSeq" id="WP_330094273.1">
    <property type="nucleotide sequence ID" value="NZ_JAUZMY010000030.1"/>
</dbReference>
<evidence type="ECO:0000259" key="5">
    <source>
        <dbReference type="SMART" id="SM00559"/>
    </source>
</evidence>
<dbReference type="Pfam" id="PF02735">
    <property type="entry name" value="Ku"/>
    <property type="match status" value="1"/>
</dbReference>
<protein>
    <recommendedName>
        <fullName evidence="3">Non-homologous end joining protein Ku</fullName>
    </recommendedName>
</protein>
<evidence type="ECO:0000256" key="1">
    <source>
        <dbReference type="ARBA" id="ARBA00023125"/>
    </source>
</evidence>
<sequence length="325" mass="36348">MVNPVWVGTLMFGRVPIGIRLYSARERRGPVLHQFQRGTADRIRYLRVNERTGEEVAVEEVVRGARTGVEDEYVILEPEELEEILPSGSRTMEMGEFLPEGAVDPLWYASTYYAAPRGAADTEPYQLLYAALDRTRRVGAATVVLRDREYPVLIQPHRGVLSASTLWWPDEVRAPDDVMPPVARAELGKGELKLAEELVRALSAEWDPDDYEDSYGRRLTELVRAKARGTTFSHRPDRTDGRGGVGAIGEALRQSLPTRPHKRGRAPVPRTPTTVRAEARSTSEGRRTKRELLQRASELDVPGRSKMNRDELEAAVGRAGSGGRR</sequence>
<evidence type="ECO:0000313" key="7">
    <source>
        <dbReference type="Proteomes" id="UP001356095"/>
    </source>
</evidence>
<evidence type="ECO:0000256" key="4">
    <source>
        <dbReference type="SAM" id="MobiDB-lite"/>
    </source>
</evidence>
<evidence type="ECO:0000256" key="2">
    <source>
        <dbReference type="ARBA" id="ARBA00023172"/>
    </source>
</evidence>
<keyword evidence="3" id="KW-0234">DNA repair</keyword>
<organism evidence="6 7">
    <name type="scientific">Nocardiopsis codii</name>
    <dbReference type="NCBI Taxonomy" id="3065942"/>
    <lineage>
        <taxon>Bacteria</taxon>
        <taxon>Bacillati</taxon>
        <taxon>Actinomycetota</taxon>
        <taxon>Actinomycetes</taxon>
        <taxon>Streptosporangiales</taxon>
        <taxon>Nocardiopsidaceae</taxon>
        <taxon>Nocardiopsis</taxon>
    </lineage>
</organism>
<feature type="domain" description="Ku" evidence="5">
    <location>
        <begin position="53"/>
        <end position="183"/>
    </location>
</feature>
<dbReference type="HAMAP" id="MF_01875">
    <property type="entry name" value="Prokaryotic_Ku"/>
    <property type="match status" value="1"/>
</dbReference>
<comment type="similarity">
    <text evidence="3">Belongs to the prokaryotic Ku family.</text>
</comment>
<feature type="region of interest" description="Disordered" evidence="4">
    <location>
        <begin position="252"/>
        <end position="325"/>
    </location>
</feature>
<dbReference type="SMART" id="SM00559">
    <property type="entry name" value="Ku78"/>
    <property type="match status" value="1"/>
</dbReference>
<comment type="subunit">
    <text evidence="3">Homodimer. Interacts with LigD.</text>
</comment>
<dbReference type="SUPFAM" id="SSF100939">
    <property type="entry name" value="SPOC domain-like"/>
    <property type="match status" value="1"/>
</dbReference>
<dbReference type="EMBL" id="JAUZMY010000030">
    <property type="protein sequence ID" value="MEE2040507.1"/>
    <property type="molecule type" value="Genomic_DNA"/>
</dbReference>